<proteinExistence type="predicted"/>
<sequence length="119" mass="13675">MVTVDHVQMLSYYRHGFIRNLKEQGTEMDLVACLWSLLDQSFHQLGVVTREIKRARRHLQGSMKEEQYLDQCQSPTKPLEFVRTACLIKHSIELGVSECGKDDQDSLVGKKEIAEAQKP</sequence>
<protein>
    <submittedName>
        <fullName evidence="2">Uncharacterized protein</fullName>
    </submittedName>
</protein>
<dbReference type="Proteomes" id="UP000027586">
    <property type="component" value="Unassembled WGS sequence"/>
</dbReference>
<dbReference type="AlphaFoldDB" id="A0A068RUL3"/>
<name>A0A068RUL3_9FUNG</name>
<evidence type="ECO:0000256" key="1">
    <source>
        <dbReference type="SAM" id="MobiDB-lite"/>
    </source>
</evidence>
<reference evidence="2" key="1">
    <citation type="submission" date="2013-08" db="EMBL/GenBank/DDBJ databases">
        <title>Gene expansion shapes genome architecture in the human pathogen Lichtheimia corymbifera: an evolutionary genomics analysis in the ancient terrestrial Mucorales (Mucoromycotina).</title>
        <authorList>
            <person name="Schwartze V.U."/>
            <person name="Winter S."/>
            <person name="Shelest E."/>
            <person name="Marcet-Houben M."/>
            <person name="Horn F."/>
            <person name="Wehner S."/>
            <person name="Hoffmann K."/>
            <person name="Riege K."/>
            <person name="Sammeth M."/>
            <person name="Nowrousian M."/>
            <person name="Valiante V."/>
            <person name="Linde J."/>
            <person name="Jacobsen I.D."/>
            <person name="Marz M."/>
            <person name="Brakhage A.A."/>
            <person name="Gabaldon T."/>
            <person name="Bocker S."/>
            <person name="Voigt K."/>
        </authorList>
    </citation>
    <scope>NUCLEOTIDE SEQUENCE [LARGE SCALE GENOMIC DNA]</scope>
    <source>
        <strain evidence="2">FSU 9682</strain>
    </source>
</reference>
<accession>A0A068RUL3</accession>
<evidence type="ECO:0000313" key="2">
    <source>
        <dbReference type="EMBL" id="CDH53863.1"/>
    </source>
</evidence>
<dbReference type="VEuPathDB" id="FungiDB:LCOR_05169.1"/>
<keyword evidence="3" id="KW-1185">Reference proteome</keyword>
<gene>
    <name evidence="2" type="ORF">LCOR_05169.1</name>
</gene>
<comment type="caution">
    <text evidence="2">The sequence shown here is derived from an EMBL/GenBank/DDBJ whole genome shotgun (WGS) entry which is preliminary data.</text>
</comment>
<dbReference type="EMBL" id="CBTN010000020">
    <property type="protein sequence ID" value="CDH53863.1"/>
    <property type="molecule type" value="Genomic_DNA"/>
</dbReference>
<organism evidence="2 3">
    <name type="scientific">Lichtheimia corymbifera JMRC:FSU:9682</name>
    <dbReference type="NCBI Taxonomy" id="1263082"/>
    <lineage>
        <taxon>Eukaryota</taxon>
        <taxon>Fungi</taxon>
        <taxon>Fungi incertae sedis</taxon>
        <taxon>Mucoromycota</taxon>
        <taxon>Mucoromycotina</taxon>
        <taxon>Mucoromycetes</taxon>
        <taxon>Mucorales</taxon>
        <taxon>Lichtheimiaceae</taxon>
        <taxon>Lichtheimia</taxon>
    </lineage>
</organism>
<feature type="region of interest" description="Disordered" evidence="1">
    <location>
        <begin position="100"/>
        <end position="119"/>
    </location>
</feature>
<evidence type="ECO:0000313" key="3">
    <source>
        <dbReference type="Proteomes" id="UP000027586"/>
    </source>
</evidence>